<dbReference type="PANTHER" id="PTHR31043:SF3">
    <property type="entry name" value="NEPHROCYSTIN-4"/>
    <property type="match status" value="1"/>
</dbReference>
<dbReference type="GO" id="GO:0036064">
    <property type="term" value="C:ciliary basal body"/>
    <property type="evidence" value="ECO:0007669"/>
    <property type="project" value="TreeGrafter"/>
</dbReference>
<dbReference type="OrthoDB" id="313446at2759"/>
<dbReference type="AlphaFoldDB" id="A0A0D8YG45"/>
<feature type="compositionally biased region" description="Polar residues" evidence="1">
    <location>
        <begin position="582"/>
        <end position="595"/>
    </location>
</feature>
<feature type="transmembrane region" description="Helical" evidence="2">
    <location>
        <begin position="107"/>
        <end position="127"/>
    </location>
</feature>
<feature type="region of interest" description="Disordered" evidence="1">
    <location>
        <begin position="582"/>
        <end position="602"/>
    </location>
</feature>
<dbReference type="PANTHER" id="PTHR31043">
    <property type="entry name" value="NEPHROCYSTIN-4"/>
    <property type="match status" value="1"/>
</dbReference>
<reference evidence="3 4" key="1">
    <citation type="submission" date="2013-11" db="EMBL/GenBank/DDBJ databases">
        <title>Draft genome of the bovine lungworm Dictyocaulus viviparus.</title>
        <authorList>
            <person name="Mitreva M."/>
        </authorList>
    </citation>
    <scope>NUCLEOTIDE SEQUENCE [LARGE SCALE GENOMIC DNA]</scope>
    <source>
        <strain evidence="3 4">HannoverDv2000</strain>
    </source>
</reference>
<accession>A0A0D8YG45</accession>
<evidence type="ECO:0000256" key="1">
    <source>
        <dbReference type="SAM" id="MobiDB-lite"/>
    </source>
</evidence>
<keyword evidence="4" id="KW-1185">Reference proteome</keyword>
<evidence type="ECO:0000313" key="4">
    <source>
        <dbReference type="Proteomes" id="UP000053766"/>
    </source>
</evidence>
<dbReference type="GO" id="GO:0035869">
    <property type="term" value="C:ciliary transition zone"/>
    <property type="evidence" value="ECO:0007669"/>
    <property type="project" value="TreeGrafter"/>
</dbReference>
<organism evidence="3 4">
    <name type="scientific">Dictyocaulus viviparus</name>
    <name type="common">Bovine lungworm</name>
    <dbReference type="NCBI Taxonomy" id="29172"/>
    <lineage>
        <taxon>Eukaryota</taxon>
        <taxon>Metazoa</taxon>
        <taxon>Ecdysozoa</taxon>
        <taxon>Nematoda</taxon>
        <taxon>Chromadorea</taxon>
        <taxon>Rhabditida</taxon>
        <taxon>Rhabditina</taxon>
        <taxon>Rhabditomorpha</taxon>
        <taxon>Strongyloidea</taxon>
        <taxon>Metastrongylidae</taxon>
        <taxon>Dictyocaulus</taxon>
    </lineage>
</organism>
<dbReference type="GO" id="GO:0090090">
    <property type="term" value="P:negative regulation of canonical Wnt signaling pathway"/>
    <property type="evidence" value="ECO:0007669"/>
    <property type="project" value="InterPro"/>
</dbReference>
<dbReference type="STRING" id="29172.A0A0D8YG45"/>
<dbReference type="Proteomes" id="UP000053766">
    <property type="component" value="Unassembled WGS sequence"/>
</dbReference>
<proteinExistence type="predicted"/>
<evidence type="ECO:0000256" key="2">
    <source>
        <dbReference type="SAM" id="Phobius"/>
    </source>
</evidence>
<protein>
    <submittedName>
        <fullName evidence="3">Uncharacterized protein</fullName>
    </submittedName>
</protein>
<dbReference type="GO" id="GO:0097730">
    <property type="term" value="C:non-motile cilium"/>
    <property type="evidence" value="ECO:0007669"/>
    <property type="project" value="InterPro"/>
</dbReference>
<dbReference type="GO" id="GO:1904491">
    <property type="term" value="P:protein localization to ciliary transition zone"/>
    <property type="evidence" value="ECO:0007669"/>
    <property type="project" value="TreeGrafter"/>
</dbReference>
<name>A0A0D8YG45_DICVI</name>
<reference evidence="4" key="2">
    <citation type="journal article" date="2016" name="Sci. Rep.">
        <title>Dictyocaulus viviparus genome, variome and transcriptome elucidate lungworm biology and support future intervention.</title>
        <authorList>
            <person name="McNulty S.N."/>
            <person name="Strube C."/>
            <person name="Rosa B.A."/>
            <person name="Martin J.C."/>
            <person name="Tyagi R."/>
            <person name="Choi Y.J."/>
            <person name="Wang Q."/>
            <person name="Hallsworth Pepin K."/>
            <person name="Zhang X."/>
            <person name="Ozersky P."/>
            <person name="Wilson R.K."/>
            <person name="Sternberg P.W."/>
            <person name="Gasser R.B."/>
            <person name="Mitreva M."/>
        </authorList>
    </citation>
    <scope>NUCLEOTIDE SEQUENCE [LARGE SCALE GENOMIC DNA]</scope>
    <source>
        <strain evidence="4">HannoverDv2000</strain>
    </source>
</reference>
<gene>
    <name evidence="3" type="ORF">DICVIV_00094</name>
</gene>
<dbReference type="GO" id="GO:0097546">
    <property type="term" value="C:ciliary base"/>
    <property type="evidence" value="ECO:0007669"/>
    <property type="project" value="TreeGrafter"/>
</dbReference>
<evidence type="ECO:0000313" key="3">
    <source>
        <dbReference type="EMBL" id="KJH53666.1"/>
    </source>
</evidence>
<dbReference type="EMBL" id="KN716150">
    <property type="protein sequence ID" value="KJH53666.1"/>
    <property type="molecule type" value="Genomic_DNA"/>
</dbReference>
<keyword evidence="2" id="KW-0812">Transmembrane</keyword>
<keyword evidence="2" id="KW-1133">Transmembrane helix</keyword>
<sequence>MCIVMDIFIDLFHVGQYKQVICYCDDDELCATQKSTFLDVFESRLNDSSSYIFDCLQNAFDNGDLHEHLRKKPVEQSRPMPSQVKHRKAKPYLSQRGIMFLEKSVKIFGLIEILLTVAVITTGYYSFVKEQMSNVRSSRVNDWYNHFLTKRAVPLRRDLPTNTSTEGYAVVIRRLRLTKNVTYHISCCFFDAKTSQFFGIPYRSAERRPTHNECELNDDLFFHCPHLDDAVSLVIEVVEKDTVTDNRPLSVAWGLLTVSGYEKTAPNYHSSSTSFDLQRIKLYPGSPKVLTFSPESHHTFAISGTLECSLYSHSRLLDAVDYFPEFCIIGNQYEIPGLLASESEPQLAAPIPMPHVPSSLDGISLSYGPHAERIEKLILDDINADRLYRENHAPSSKSEPMQVLERRLRVGVHNGFTFLFEPVVVHLSSIDEQFLGTHSLRRKSRRLTSCSDIRTEMNSLFVRPRVSLPKMIDDDRLVIVFALDYVFGIRANDKAILYSQNMIICWGAWQPFSNHSQLYENGHLQASVPLIGGPRPNPDESLCFKNLLHLFHRDDSIFIESAPKITIQFNFILDDTNPLNLSSRPQHQMSDSSPTTPAPQHEYVEEKAVKRNVERSSGRIQFQSNSFDTVHHSEQLPVVETKKPTKMASELHEKIDRVIEQESPRQNLPMIYALPLMETRPSNVTRSSHSVISNVPVSGVEFLKFEKEMSFDMNIV</sequence>
<dbReference type="InterPro" id="IPR029775">
    <property type="entry name" value="NPHP4"/>
</dbReference>
<keyword evidence="2" id="KW-0472">Membrane</keyword>